<dbReference type="Gene3D" id="1.10.150.240">
    <property type="entry name" value="Putative phosphatase, domain 2"/>
    <property type="match status" value="1"/>
</dbReference>
<protein>
    <submittedName>
        <fullName evidence="1">HAD family phosphatase</fullName>
    </submittedName>
</protein>
<dbReference type="Pfam" id="PF13419">
    <property type="entry name" value="HAD_2"/>
    <property type="match status" value="1"/>
</dbReference>
<dbReference type="KEGG" id="faf:OE104_06715"/>
<dbReference type="EMBL" id="CP106878">
    <property type="protein sequence ID" value="WAA10994.1"/>
    <property type="molecule type" value="Genomic_DNA"/>
</dbReference>
<evidence type="ECO:0000313" key="1">
    <source>
        <dbReference type="EMBL" id="WAA10994.1"/>
    </source>
</evidence>
<organism evidence="1 2">
    <name type="scientific">Fervidibacillus albus</name>
    <dbReference type="NCBI Taxonomy" id="2980026"/>
    <lineage>
        <taxon>Bacteria</taxon>
        <taxon>Bacillati</taxon>
        <taxon>Bacillota</taxon>
        <taxon>Bacilli</taxon>
        <taxon>Bacillales</taxon>
        <taxon>Bacillaceae</taxon>
        <taxon>Fervidibacillus</taxon>
    </lineage>
</organism>
<keyword evidence="2" id="KW-1185">Reference proteome</keyword>
<dbReference type="InterPro" id="IPR036412">
    <property type="entry name" value="HAD-like_sf"/>
</dbReference>
<dbReference type="NCBIfam" id="TIGR01509">
    <property type="entry name" value="HAD-SF-IA-v3"/>
    <property type="match status" value="1"/>
</dbReference>
<dbReference type="Proteomes" id="UP001164718">
    <property type="component" value="Chromosome"/>
</dbReference>
<dbReference type="RefSeq" id="WP_275418810.1">
    <property type="nucleotide sequence ID" value="NZ_CP106878.1"/>
</dbReference>
<dbReference type="InterPro" id="IPR023198">
    <property type="entry name" value="PGP-like_dom2"/>
</dbReference>
<accession>A0A9E8RX77</accession>
<dbReference type="AlphaFoldDB" id="A0A9E8RX77"/>
<dbReference type="InterPro" id="IPR023214">
    <property type="entry name" value="HAD_sf"/>
</dbReference>
<gene>
    <name evidence="1" type="ORF">OE104_06715</name>
</gene>
<dbReference type="InterPro" id="IPR041492">
    <property type="entry name" value="HAD_2"/>
</dbReference>
<proteinExistence type="predicted"/>
<dbReference type="SUPFAM" id="SSF56784">
    <property type="entry name" value="HAD-like"/>
    <property type="match status" value="1"/>
</dbReference>
<sequence length="217" mass="24893">MNQLELVIFDMDGLLFDTERLHFRAFQQTAEKLGFEFTFDTYLKVVGMTDEKGREILREIYGKDSAIMNSFDLYHEEIERIIEKEGIPVKPGVKKLLDILDEKQIRRCIASSSAPEVIERNTKLTGIHDRFEFYVGGTEVKHGKPAPDIFLEAMKRADVQPEKAIVLEDSYHGLQAAVRAGLRCIVIPDLIQPNEEMQKNAFRIFNDLGKVADFLQN</sequence>
<dbReference type="SFLD" id="SFLDS00003">
    <property type="entry name" value="Haloacid_Dehalogenase"/>
    <property type="match status" value="1"/>
</dbReference>
<dbReference type="SFLD" id="SFLDG01135">
    <property type="entry name" value="C1.5.6:_HAD__Beta-PGM__Phospha"/>
    <property type="match status" value="1"/>
</dbReference>
<dbReference type="PANTHER" id="PTHR18901:SF38">
    <property type="entry name" value="PSEUDOURIDINE-5'-PHOSPHATASE"/>
    <property type="match status" value="1"/>
</dbReference>
<dbReference type="SFLD" id="SFLDG01129">
    <property type="entry name" value="C1.5:_HAD__Beta-PGM__Phosphata"/>
    <property type="match status" value="1"/>
</dbReference>
<name>A0A9E8RX77_9BACI</name>
<dbReference type="PRINTS" id="PR00413">
    <property type="entry name" value="HADHALOGNASE"/>
</dbReference>
<reference evidence="1" key="1">
    <citation type="submission" date="2022-09" db="EMBL/GenBank/DDBJ databases">
        <title>Complete Genomes of Fervidibacillus albus and Fervidibacillus halotolerans isolated from tidal flat sediments.</title>
        <authorList>
            <person name="Kwon K.K."/>
            <person name="Yang S.-H."/>
            <person name="Park M.J."/>
            <person name="Oh H.-M."/>
        </authorList>
    </citation>
    <scope>NUCLEOTIDE SEQUENCE</scope>
    <source>
        <strain evidence="1">MEBiC13591</strain>
    </source>
</reference>
<dbReference type="PANTHER" id="PTHR18901">
    <property type="entry name" value="2-DEOXYGLUCOSE-6-PHOSPHATE PHOSPHATASE 2"/>
    <property type="match status" value="1"/>
</dbReference>
<evidence type="ECO:0000313" key="2">
    <source>
        <dbReference type="Proteomes" id="UP001164718"/>
    </source>
</evidence>
<dbReference type="InterPro" id="IPR006439">
    <property type="entry name" value="HAD-SF_hydro_IA"/>
</dbReference>
<dbReference type="Gene3D" id="3.40.50.1000">
    <property type="entry name" value="HAD superfamily/HAD-like"/>
    <property type="match status" value="1"/>
</dbReference>